<evidence type="ECO:0000313" key="6">
    <source>
        <dbReference type="EMBL" id="KOO49584.1"/>
    </source>
</evidence>
<feature type="signal peptide" evidence="3">
    <location>
        <begin position="1"/>
        <end position="28"/>
    </location>
</feature>
<dbReference type="SUPFAM" id="SSF51261">
    <property type="entry name" value="Duplicated hybrid motif"/>
    <property type="match status" value="1"/>
</dbReference>
<dbReference type="PATRIC" id="fig|263475.3.peg.4201"/>
<gene>
    <name evidence="6" type="ORF">AMD00_14660</name>
</gene>
<dbReference type="OrthoDB" id="9805070at2"/>
<organism evidence="6 7">
    <name type="scientific">Viridibacillus arvi</name>
    <dbReference type="NCBI Taxonomy" id="263475"/>
    <lineage>
        <taxon>Bacteria</taxon>
        <taxon>Bacillati</taxon>
        <taxon>Bacillota</taxon>
        <taxon>Bacilli</taxon>
        <taxon>Bacillales</taxon>
        <taxon>Caryophanaceae</taxon>
        <taxon>Viridibacillus</taxon>
    </lineage>
</organism>
<reference evidence="7" key="1">
    <citation type="submission" date="2015-08" db="EMBL/GenBank/DDBJ databases">
        <title>Fjat-10028 dsm 16317.</title>
        <authorList>
            <person name="Liu B."/>
            <person name="Wang J."/>
            <person name="Zhu Y."/>
            <person name="Liu G."/>
            <person name="Chen Q."/>
            <person name="Chen Z."/>
            <person name="Lan J."/>
            <person name="Che J."/>
            <person name="Ge C."/>
            <person name="Shi H."/>
            <person name="Pan Z."/>
            <person name="Liu X."/>
        </authorList>
    </citation>
    <scope>NUCLEOTIDE SEQUENCE [LARGE SCALE GENOMIC DNA]</scope>
    <source>
        <strain evidence="7">DSM 16317</strain>
    </source>
</reference>
<evidence type="ECO:0000259" key="4">
    <source>
        <dbReference type="Pfam" id="PF01551"/>
    </source>
</evidence>
<dbReference type="Gene3D" id="2.70.70.10">
    <property type="entry name" value="Glucose Permease (Domain IIA)"/>
    <property type="match status" value="1"/>
</dbReference>
<dbReference type="PANTHER" id="PTHR21666:SF270">
    <property type="entry name" value="MUREIN HYDROLASE ACTIVATOR ENVC"/>
    <property type="match status" value="1"/>
</dbReference>
<keyword evidence="7" id="KW-1185">Reference proteome</keyword>
<dbReference type="PANTHER" id="PTHR21666">
    <property type="entry name" value="PEPTIDASE-RELATED"/>
    <property type="match status" value="1"/>
</dbReference>
<dbReference type="InterPro" id="IPR050570">
    <property type="entry name" value="Cell_wall_metabolism_enzyme"/>
</dbReference>
<evidence type="ECO:0000256" key="3">
    <source>
        <dbReference type="SAM" id="SignalP"/>
    </source>
</evidence>
<dbReference type="CDD" id="cd12797">
    <property type="entry name" value="M23_peptidase"/>
    <property type="match status" value="1"/>
</dbReference>
<dbReference type="Proteomes" id="UP000036867">
    <property type="component" value="Unassembled WGS sequence"/>
</dbReference>
<dbReference type="Pfam" id="PF24568">
    <property type="entry name" value="CC_PcsB"/>
    <property type="match status" value="1"/>
</dbReference>
<feature type="domain" description="Peptidoglycan hydrolase PcsB coiled-coil" evidence="5">
    <location>
        <begin position="108"/>
        <end position="182"/>
    </location>
</feature>
<name>A0A0M0LEV6_9BACL</name>
<dbReference type="InterPro" id="IPR057309">
    <property type="entry name" value="PcsB_CC"/>
</dbReference>
<accession>A0A0M0LEV6</accession>
<feature type="coiled-coil region" evidence="2">
    <location>
        <begin position="162"/>
        <end position="271"/>
    </location>
</feature>
<keyword evidence="2" id="KW-0175">Coiled coil</keyword>
<evidence type="ECO:0000256" key="2">
    <source>
        <dbReference type="SAM" id="Coils"/>
    </source>
</evidence>
<dbReference type="Pfam" id="PF01551">
    <property type="entry name" value="Peptidase_M23"/>
    <property type="match status" value="1"/>
</dbReference>
<dbReference type="RefSeq" id="WP_053417750.1">
    <property type="nucleotide sequence ID" value="NZ_JBNNVA010000002.1"/>
</dbReference>
<dbReference type="STRING" id="263475.AMD00_14660"/>
<proteinExistence type="predicted"/>
<protein>
    <submittedName>
        <fullName evidence="6">Peptidase M23</fullName>
    </submittedName>
</protein>
<dbReference type="GO" id="GO:0004222">
    <property type="term" value="F:metalloendopeptidase activity"/>
    <property type="evidence" value="ECO:0007669"/>
    <property type="project" value="TreeGrafter"/>
</dbReference>
<dbReference type="InterPro" id="IPR016047">
    <property type="entry name" value="M23ase_b-sheet_dom"/>
</dbReference>
<evidence type="ECO:0000259" key="5">
    <source>
        <dbReference type="Pfam" id="PF24568"/>
    </source>
</evidence>
<feature type="coiled-coil region" evidence="2">
    <location>
        <begin position="27"/>
        <end position="131"/>
    </location>
</feature>
<sequence length="430" mass="47763">MKKQFKNILYVITATVSLSLVVQPIANAESLSDLKSKQQELDQKKSKLNSNINEKSSKIKYNKSKQEKINKQIQKLDKKIIKTDEKISIVKSTIAQTTSEIEDLQTSIKDLEKKIAERDALLQERARAIQEGGGSINYVDVLFGASSFGDLIDRFSAVNTLLDADRKILQEQADDKKSLEEQQKKLEEKRKKQIENRDRLEDLKKSLDSQKSSKNKLIDALEREQSKLKSQKKSLQKEYSEAIKVSKKVQKEIQNEQARLAERARKEAAAKAKAKSKSAYVSNVGESGDIPTVSSGTWTRPTTGRVTSNFGWRDIGSGPEIDYGIDIANSVGTPIVAAADGVVFRASPLSTYGNVIMITHSIEGKTFTTVYAHLSGYKASAGQSVSKGEVIGYMGQTGRAFGSHLHFELHTTAWQGQKVGAVDPRRYISF</sequence>
<dbReference type="GeneID" id="301137340"/>
<dbReference type="InterPro" id="IPR011055">
    <property type="entry name" value="Dup_hybrid_motif"/>
</dbReference>
<feature type="domain" description="M23ase beta-sheet core" evidence="4">
    <location>
        <begin position="322"/>
        <end position="412"/>
    </location>
</feature>
<keyword evidence="1 3" id="KW-0732">Signal</keyword>
<evidence type="ECO:0000313" key="7">
    <source>
        <dbReference type="Proteomes" id="UP000036867"/>
    </source>
</evidence>
<feature type="chain" id="PRO_5005603285" evidence="3">
    <location>
        <begin position="29"/>
        <end position="430"/>
    </location>
</feature>
<comment type="caution">
    <text evidence="6">The sequence shown here is derived from an EMBL/GenBank/DDBJ whole genome shotgun (WGS) entry which is preliminary data.</text>
</comment>
<dbReference type="AlphaFoldDB" id="A0A0M0LEV6"/>
<dbReference type="EMBL" id="LILB01000005">
    <property type="protein sequence ID" value="KOO49584.1"/>
    <property type="molecule type" value="Genomic_DNA"/>
</dbReference>
<evidence type="ECO:0000256" key="1">
    <source>
        <dbReference type="ARBA" id="ARBA00022729"/>
    </source>
</evidence>
<dbReference type="Gene3D" id="6.10.250.3150">
    <property type="match status" value="1"/>
</dbReference>